<proteinExistence type="predicted"/>
<keyword evidence="3" id="KW-1185">Reference proteome</keyword>
<evidence type="ECO:0000256" key="1">
    <source>
        <dbReference type="SAM" id="SignalP"/>
    </source>
</evidence>
<gene>
    <name evidence="2" type="ORF">J2S55_008623</name>
</gene>
<dbReference type="RefSeq" id="WP_306873200.1">
    <property type="nucleotide sequence ID" value="NZ_JAUSRB010000002.1"/>
</dbReference>
<keyword evidence="1" id="KW-0732">Signal</keyword>
<dbReference type="EMBL" id="JAUSRB010000002">
    <property type="protein sequence ID" value="MDP9869357.1"/>
    <property type="molecule type" value="Genomic_DNA"/>
</dbReference>
<organism evidence="2 3">
    <name type="scientific">Streptosporangium brasiliense</name>
    <dbReference type="NCBI Taxonomy" id="47480"/>
    <lineage>
        <taxon>Bacteria</taxon>
        <taxon>Bacillati</taxon>
        <taxon>Actinomycetota</taxon>
        <taxon>Actinomycetes</taxon>
        <taxon>Streptosporangiales</taxon>
        <taxon>Streptosporangiaceae</taxon>
        <taxon>Streptosporangium</taxon>
    </lineage>
</organism>
<protein>
    <submittedName>
        <fullName evidence="2">Uncharacterized protein</fullName>
    </submittedName>
</protein>
<feature type="signal peptide" evidence="1">
    <location>
        <begin position="1"/>
        <end position="28"/>
    </location>
</feature>
<evidence type="ECO:0000313" key="3">
    <source>
        <dbReference type="Proteomes" id="UP001230426"/>
    </source>
</evidence>
<accession>A0ABT9RJ77</accession>
<sequence>MTRTTIAAALIGVGAILAVPAAAGSAHAAATPSDPISDLFGGGYYGGGGGYYESSGSGIGHGVGVGGLIGIGGIGLDIL</sequence>
<dbReference type="Proteomes" id="UP001230426">
    <property type="component" value="Unassembled WGS sequence"/>
</dbReference>
<feature type="chain" id="PRO_5045251984" evidence="1">
    <location>
        <begin position="29"/>
        <end position="79"/>
    </location>
</feature>
<name>A0ABT9RJ77_9ACTN</name>
<reference evidence="2 3" key="1">
    <citation type="submission" date="2023-07" db="EMBL/GenBank/DDBJ databases">
        <title>Sequencing the genomes of 1000 actinobacteria strains.</title>
        <authorList>
            <person name="Klenk H.-P."/>
        </authorList>
    </citation>
    <scope>NUCLEOTIDE SEQUENCE [LARGE SCALE GENOMIC DNA]</scope>
    <source>
        <strain evidence="2 3">DSM 44109</strain>
    </source>
</reference>
<evidence type="ECO:0000313" key="2">
    <source>
        <dbReference type="EMBL" id="MDP9869357.1"/>
    </source>
</evidence>
<comment type="caution">
    <text evidence="2">The sequence shown here is derived from an EMBL/GenBank/DDBJ whole genome shotgun (WGS) entry which is preliminary data.</text>
</comment>